<dbReference type="OrthoDB" id="564699at2"/>
<evidence type="ECO:0000313" key="3">
    <source>
        <dbReference type="Proteomes" id="UP000001349"/>
    </source>
</evidence>
<dbReference type="AlphaFoldDB" id="B8HZV4"/>
<dbReference type="HOGENOM" id="CLU_815967_0_0_9"/>
<dbReference type="EMBL" id="CP001348">
    <property type="protein sequence ID" value="ACL75454.1"/>
    <property type="molecule type" value="Genomic_DNA"/>
</dbReference>
<dbReference type="Pfam" id="PF18454">
    <property type="entry name" value="Mtd_N"/>
    <property type="match status" value="1"/>
</dbReference>
<sequence length="341" mass="37094">MTQKIIIRKGTKSELINYGALDLGELGFCTDTKEVYVGDGTLNFLVGAALKGTLANRPEPSTSGRFYFVISGDDRGTLYYDDGSTWYKINNNSVGELKGTLDDIKDGINYKKVRAEDITEGHVNRVSDGKNTKTAAEIKEHIDNPEIHRKINDSGLAATDLWSAQKIKTEIFSAIKGLDWQDSVKSLNVKTVPANPQTHDRYIISADAEGLFSGKEGQIADWNGFSWDFYVPSTGWAAYVEDQNKNYTYNLSNQWVVTGGANQTIEAGKGLQGGGSLDTITIDVGAGNGVEVNDDSVSVKPYRGINVDKNGVSVNIDNDSIIFDDENGYTLTIGKIDGGSF</sequence>
<proteinExistence type="predicted"/>
<dbReference type="Proteomes" id="UP000001349">
    <property type="component" value="Chromosome"/>
</dbReference>
<dbReference type="KEGG" id="cce:Ccel_1095"/>
<dbReference type="eggNOG" id="COG5301">
    <property type="taxonomic scope" value="Bacteria"/>
</dbReference>
<name>B8HZV4_RUMCH</name>
<accession>B8HZV4</accession>
<dbReference type="InterPro" id="IPR041352">
    <property type="entry name" value="Mtd_N"/>
</dbReference>
<dbReference type="RefSeq" id="WP_015924610.1">
    <property type="nucleotide sequence ID" value="NC_011898.1"/>
</dbReference>
<evidence type="ECO:0000259" key="1">
    <source>
        <dbReference type="Pfam" id="PF18454"/>
    </source>
</evidence>
<reference evidence="2 3" key="1">
    <citation type="submission" date="2009-01" db="EMBL/GenBank/DDBJ databases">
        <title>Complete sequence of Clostridium cellulolyticum H10.</title>
        <authorList>
            <consortium name="US DOE Joint Genome Institute"/>
            <person name="Lucas S."/>
            <person name="Copeland A."/>
            <person name="Lapidus A."/>
            <person name="Glavina del Rio T."/>
            <person name="Dalin E."/>
            <person name="Tice H."/>
            <person name="Bruce D."/>
            <person name="Goodwin L."/>
            <person name="Pitluck S."/>
            <person name="Chertkov O."/>
            <person name="Saunders E."/>
            <person name="Brettin T."/>
            <person name="Detter J.C."/>
            <person name="Han C."/>
            <person name="Larimer F."/>
            <person name="Land M."/>
            <person name="Hauser L."/>
            <person name="Kyrpides N."/>
            <person name="Ivanova N."/>
            <person name="Zhou J."/>
            <person name="Richardson P."/>
        </authorList>
    </citation>
    <scope>NUCLEOTIDE SEQUENCE [LARGE SCALE GENOMIC DNA]</scope>
    <source>
        <strain evidence="3">ATCC 35319 / DSM 5812 / JCM 6584 / H10</strain>
    </source>
</reference>
<dbReference type="STRING" id="394503.Ccel_1095"/>
<protein>
    <recommendedName>
        <fullName evidence="1">Major tropism determinant N-terminal domain-containing protein</fullName>
    </recommendedName>
</protein>
<dbReference type="Pfam" id="PF10983">
    <property type="entry name" value="DUF2793"/>
    <property type="match status" value="1"/>
</dbReference>
<keyword evidence="3" id="KW-1185">Reference proteome</keyword>
<evidence type="ECO:0000313" key="2">
    <source>
        <dbReference type="EMBL" id="ACL75454.1"/>
    </source>
</evidence>
<feature type="domain" description="Major tropism determinant N-terminal" evidence="1">
    <location>
        <begin position="5"/>
        <end position="41"/>
    </location>
</feature>
<dbReference type="InterPro" id="IPR021251">
    <property type="entry name" value="DUF2793"/>
</dbReference>
<organism evidence="2 3">
    <name type="scientific">Ruminiclostridium cellulolyticum (strain ATCC 35319 / DSM 5812 / JCM 6584 / H10)</name>
    <name type="common">Clostridium cellulolyticum</name>
    <dbReference type="NCBI Taxonomy" id="394503"/>
    <lineage>
        <taxon>Bacteria</taxon>
        <taxon>Bacillati</taxon>
        <taxon>Bacillota</taxon>
        <taxon>Clostridia</taxon>
        <taxon>Eubacteriales</taxon>
        <taxon>Oscillospiraceae</taxon>
        <taxon>Ruminiclostridium</taxon>
    </lineage>
</organism>
<gene>
    <name evidence="2" type="ordered locus">Ccel_1095</name>
</gene>